<keyword evidence="8" id="KW-1185">Reference proteome</keyword>
<dbReference type="EMBL" id="JAERRA010000001">
    <property type="protein sequence ID" value="MBL0719257.1"/>
    <property type="molecule type" value="Genomic_DNA"/>
</dbReference>
<keyword evidence="4 6" id="KW-1133">Transmembrane helix</keyword>
<protein>
    <submittedName>
        <fullName evidence="7">Tryptophan-rich sensory protein</fullName>
    </submittedName>
</protein>
<evidence type="ECO:0000313" key="7">
    <source>
        <dbReference type="EMBL" id="MBL0719257.1"/>
    </source>
</evidence>
<dbReference type="CDD" id="cd15904">
    <property type="entry name" value="TSPO_MBR"/>
    <property type="match status" value="1"/>
</dbReference>
<dbReference type="Pfam" id="PF03073">
    <property type="entry name" value="TspO_MBR"/>
    <property type="match status" value="1"/>
</dbReference>
<keyword evidence="3 6" id="KW-0812">Transmembrane</keyword>
<dbReference type="GO" id="GO:0033013">
    <property type="term" value="P:tetrapyrrole metabolic process"/>
    <property type="evidence" value="ECO:0007669"/>
    <property type="project" value="UniProtKB-ARBA"/>
</dbReference>
<proteinExistence type="inferred from homology"/>
<evidence type="ECO:0000256" key="6">
    <source>
        <dbReference type="SAM" id="Phobius"/>
    </source>
</evidence>
<accession>A0A9X0XE96</accession>
<comment type="caution">
    <text evidence="7">The sequence shown here is derived from an EMBL/GenBank/DDBJ whole genome shotgun (WGS) entry which is preliminary data.</text>
</comment>
<evidence type="ECO:0000256" key="2">
    <source>
        <dbReference type="ARBA" id="ARBA00007524"/>
    </source>
</evidence>
<dbReference type="PIRSF" id="PIRSF005859">
    <property type="entry name" value="PBR"/>
    <property type="match status" value="1"/>
</dbReference>
<gene>
    <name evidence="7" type="ORF">JI742_05070</name>
</gene>
<dbReference type="GO" id="GO:0016020">
    <property type="term" value="C:membrane"/>
    <property type="evidence" value="ECO:0007669"/>
    <property type="project" value="UniProtKB-SubCell"/>
</dbReference>
<dbReference type="AlphaFoldDB" id="A0A9X0XE96"/>
<dbReference type="Gene3D" id="1.20.1260.100">
    <property type="entry name" value="TspO/MBR protein"/>
    <property type="match status" value="1"/>
</dbReference>
<feature type="transmembrane region" description="Helical" evidence="6">
    <location>
        <begin position="108"/>
        <end position="125"/>
    </location>
</feature>
<keyword evidence="5 6" id="KW-0472">Membrane</keyword>
<comment type="similarity">
    <text evidence="2">Belongs to the TspO/BZRP family.</text>
</comment>
<name>A0A9X0XE96_9BURK</name>
<reference evidence="7 8" key="1">
    <citation type="submission" date="2021-01" db="EMBL/GenBank/DDBJ databases">
        <title>Piscinibacter sp. Jin2 Genome sequencing and assembly.</title>
        <authorList>
            <person name="Kim I."/>
        </authorList>
    </citation>
    <scope>NUCLEOTIDE SEQUENCE [LARGE SCALE GENOMIC DNA]</scope>
    <source>
        <strain evidence="7 8">Jin2</strain>
    </source>
</reference>
<dbReference type="PANTHER" id="PTHR10057:SF0">
    <property type="entry name" value="TRANSLOCATOR PROTEIN"/>
    <property type="match status" value="1"/>
</dbReference>
<dbReference type="RefSeq" id="WP_201824505.1">
    <property type="nucleotide sequence ID" value="NZ_JAERRA010000001.1"/>
</dbReference>
<feature type="transmembrane region" description="Helical" evidence="6">
    <location>
        <begin position="137"/>
        <end position="156"/>
    </location>
</feature>
<evidence type="ECO:0000256" key="3">
    <source>
        <dbReference type="ARBA" id="ARBA00022692"/>
    </source>
</evidence>
<evidence type="ECO:0000313" key="8">
    <source>
        <dbReference type="Proteomes" id="UP000643207"/>
    </source>
</evidence>
<dbReference type="InterPro" id="IPR038330">
    <property type="entry name" value="TspO/MBR-related_sf"/>
</dbReference>
<dbReference type="FunFam" id="1.20.1260.100:FF:000001">
    <property type="entry name" value="translocator protein 2"/>
    <property type="match status" value="1"/>
</dbReference>
<feature type="transmembrane region" description="Helical" evidence="6">
    <location>
        <begin position="82"/>
        <end position="102"/>
    </location>
</feature>
<comment type="subcellular location">
    <subcellularLocation>
        <location evidence="1">Membrane</location>
        <topology evidence="1">Multi-pass membrane protein</topology>
    </subcellularLocation>
</comment>
<evidence type="ECO:0000256" key="5">
    <source>
        <dbReference type="ARBA" id="ARBA00023136"/>
    </source>
</evidence>
<evidence type="ECO:0000256" key="1">
    <source>
        <dbReference type="ARBA" id="ARBA00004141"/>
    </source>
</evidence>
<evidence type="ECO:0000256" key="4">
    <source>
        <dbReference type="ARBA" id="ARBA00022989"/>
    </source>
</evidence>
<feature type="transmembrane region" description="Helical" evidence="6">
    <location>
        <begin position="50"/>
        <end position="70"/>
    </location>
</feature>
<organism evidence="7 8">
    <name type="scientific">Aquariibacter lacus</name>
    <dbReference type="NCBI Taxonomy" id="2801332"/>
    <lineage>
        <taxon>Bacteria</taxon>
        <taxon>Pseudomonadati</taxon>
        <taxon>Pseudomonadota</taxon>
        <taxon>Betaproteobacteria</taxon>
        <taxon>Burkholderiales</taxon>
        <taxon>Sphaerotilaceae</taxon>
        <taxon>Aquariibacter</taxon>
    </lineage>
</organism>
<dbReference type="PANTHER" id="PTHR10057">
    <property type="entry name" value="PERIPHERAL-TYPE BENZODIAZEPINE RECEPTOR"/>
    <property type="match status" value="1"/>
</dbReference>
<sequence>MSARRGWRRAPVAVAAGVALLTALLGGAVTDVGPWYQALKQPAWKPPDFLFGPAWTLIYTLTAWAAVRCWDAAPDAAARRAVLRDFGLNAGLNLAWSVIFFGLRRPDWALVEVVLLWLSVAWLVGRSRRVPGCTLMLLPYLLWVAFAGALNAAIVFPGA</sequence>
<dbReference type="InterPro" id="IPR004307">
    <property type="entry name" value="TspO_MBR"/>
</dbReference>
<dbReference type="Proteomes" id="UP000643207">
    <property type="component" value="Unassembled WGS sequence"/>
</dbReference>